<protein>
    <submittedName>
        <fullName evidence="2">Uncharacterized protein</fullName>
    </submittedName>
</protein>
<keyword evidence="1" id="KW-0812">Transmembrane</keyword>
<keyword evidence="1" id="KW-1133">Transmembrane helix</keyword>
<evidence type="ECO:0000313" key="2">
    <source>
        <dbReference type="EMBL" id="MDE5419975.1"/>
    </source>
</evidence>
<evidence type="ECO:0000256" key="1">
    <source>
        <dbReference type="SAM" id="Phobius"/>
    </source>
</evidence>
<feature type="transmembrane region" description="Helical" evidence="1">
    <location>
        <begin position="12"/>
        <end position="35"/>
    </location>
</feature>
<organism evidence="2 3">
    <name type="scientific">Paralabilibaculum antarcticum</name>
    <dbReference type="NCBI Taxonomy" id="2912572"/>
    <lineage>
        <taxon>Bacteria</taxon>
        <taxon>Pseudomonadati</taxon>
        <taxon>Bacteroidota</taxon>
        <taxon>Bacteroidia</taxon>
        <taxon>Marinilabiliales</taxon>
        <taxon>Marinifilaceae</taxon>
        <taxon>Paralabilibaculum</taxon>
    </lineage>
</organism>
<dbReference type="EMBL" id="JAKJSC010000007">
    <property type="protein sequence ID" value="MDE5419975.1"/>
    <property type="molecule type" value="Genomic_DNA"/>
</dbReference>
<keyword evidence="3" id="KW-1185">Reference proteome</keyword>
<feature type="transmembrane region" description="Helical" evidence="1">
    <location>
        <begin position="213"/>
        <end position="234"/>
    </location>
</feature>
<accession>A0ABT5VX50</accession>
<dbReference type="RefSeq" id="WP_275111306.1">
    <property type="nucleotide sequence ID" value="NZ_JAKJSC010000007.1"/>
</dbReference>
<gene>
    <name evidence="2" type="ORF">L3049_18455</name>
</gene>
<sequence>MDYIDILAEINYLSYIGAFIKWILLFLVLSIIVLISSSRLGLFKRQKKISRILVKLYYIFIPIYFIIFAVKLAPIRNSHTQINKVIEDNKVAVTDFAFDFLNSAISDSVLQGELSVQQTVANYLNKTVYSDSIDNQSTKGFGRKFLYKIKKKIEFSYLSKVLESRVIKEATSLVGINKKTGKAIYKTSFHDLFENGELVEILTMVIDSFFYKVYKSMIIIFLIGLIFPTIEILLSRHYKY</sequence>
<feature type="transmembrane region" description="Helical" evidence="1">
    <location>
        <begin position="56"/>
        <end position="75"/>
    </location>
</feature>
<name>A0ABT5VX50_9BACT</name>
<reference evidence="2 3" key="1">
    <citation type="submission" date="2022-01" db="EMBL/GenBank/DDBJ databases">
        <title>Labilibaculum sp. nov, a marine bacterium isolated from Antarctica.</title>
        <authorList>
            <person name="Dai W."/>
        </authorList>
    </citation>
    <scope>NUCLEOTIDE SEQUENCE [LARGE SCALE GENOMIC DNA]</scope>
    <source>
        <strain evidence="2 3">DW002</strain>
    </source>
</reference>
<comment type="caution">
    <text evidence="2">The sequence shown here is derived from an EMBL/GenBank/DDBJ whole genome shotgun (WGS) entry which is preliminary data.</text>
</comment>
<keyword evidence="1" id="KW-0472">Membrane</keyword>
<evidence type="ECO:0000313" key="3">
    <source>
        <dbReference type="Proteomes" id="UP001528920"/>
    </source>
</evidence>
<dbReference type="Proteomes" id="UP001528920">
    <property type="component" value="Unassembled WGS sequence"/>
</dbReference>
<proteinExistence type="predicted"/>